<sequence length="119" mass="13005">MRPSQVSVLVACPLSVNVQDAVGISNIQDYQGFFGSITKANAWTAWQLDAAIAARVIALATQQKNDILIDWDHQRLNKARNGQCAEAAGWIPRTLEWRVGLGLPSMGLPAWVSSVSCWL</sequence>
<dbReference type="AlphaFoldDB" id="G2ZSX4"/>
<reference evidence="1" key="1">
    <citation type="journal article" date="2011" name="PLoS ONE">
        <title>Ralstonia syzygii, the Blood Disease Bacterium and some Asian R. solanacearum strains form a single genomic species despite divergent lifestyles.</title>
        <authorList>
            <person name="Remenant B."/>
            <person name="de Cambiaire J.C."/>
            <person name="Cellier G."/>
            <person name="Jacobs J.M."/>
            <person name="Mangenot S."/>
            <person name="Barbe V."/>
            <person name="Lajus A."/>
            <person name="Vallenet D."/>
            <person name="Medigue C."/>
            <person name="Fegan M."/>
            <person name="Allen C."/>
            <person name="Prior P."/>
        </authorList>
    </citation>
    <scope>NUCLEOTIDE SEQUENCE</scope>
    <source>
        <strain evidence="1">R229</strain>
    </source>
</reference>
<proteinExistence type="predicted"/>
<dbReference type="EMBL" id="FR854074">
    <property type="protein sequence ID" value="CCA82137.1"/>
    <property type="molecule type" value="Genomic_DNA"/>
</dbReference>
<evidence type="ECO:0000313" key="1">
    <source>
        <dbReference type="EMBL" id="CCA82137.1"/>
    </source>
</evidence>
<gene>
    <name evidence="1" type="ORF">BDB_180180</name>
</gene>
<dbReference type="Pfam" id="PF10123">
    <property type="entry name" value="Mu-like_Pro"/>
    <property type="match status" value="1"/>
</dbReference>
<name>G2ZSX4_9RALS</name>
<reference evidence="1" key="2">
    <citation type="submission" date="2011-04" db="EMBL/GenBank/DDBJ databases">
        <authorList>
            <person name="Genoscope - CEA"/>
        </authorList>
    </citation>
    <scope>NUCLEOTIDE SEQUENCE</scope>
    <source>
        <strain evidence="1">R229</strain>
    </source>
</reference>
<accession>G2ZSX4</accession>
<dbReference type="InterPro" id="IPR012106">
    <property type="entry name" value="Phage_Mu_Gp1"/>
</dbReference>
<protein>
    <submittedName>
        <fullName evidence="1">Uncharacterized protein</fullName>
    </submittedName>
</protein>
<organism evidence="1">
    <name type="scientific">blood disease bacterium R229</name>
    <dbReference type="NCBI Taxonomy" id="741978"/>
    <lineage>
        <taxon>Bacteria</taxon>
        <taxon>Pseudomonadati</taxon>
        <taxon>Pseudomonadota</taxon>
        <taxon>Betaproteobacteria</taxon>
        <taxon>Burkholderiales</taxon>
        <taxon>Burkholderiaceae</taxon>
        <taxon>Ralstonia</taxon>
        <taxon>Ralstonia solanacearum species complex</taxon>
    </lineage>
</organism>